<feature type="chain" id="PRO_5041448815" description="Lipoprotein" evidence="1">
    <location>
        <begin position="20"/>
        <end position="176"/>
    </location>
</feature>
<dbReference type="EMBL" id="CP094241">
    <property type="protein sequence ID" value="UNV84117.1"/>
    <property type="molecule type" value="Genomic_DNA"/>
</dbReference>
<evidence type="ECO:0000313" key="2">
    <source>
        <dbReference type="EMBL" id="EGQ77230.1"/>
    </source>
</evidence>
<protein>
    <recommendedName>
        <fullName evidence="6">Lipoprotein</fullName>
    </recommendedName>
</protein>
<evidence type="ECO:0008006" key="6">
    <source>
        <dbReference type="Google" id="ProtNLM"/>
    </source>
</evidence>
<dbReference type="PROSITE" id="PS51257">
    <property type="entry name" value="PROKAR_LIPOPROTEIN"/>
    <property type="match status" value="1"/>
</dbReference>
<gene>
    <name evidence="2" type="ORF">HMPREF9418_1231</name>
    <name evidence="3" type="ORF">MON40_08790</name>
</gene>
<feature type="signal peptide" evidence="1">
    <location>
        <begin position="1"/>
        <end position="19"/>
    </location>
</feature>
<evidence type="ECO:0000313" key="3">
    <source>
        <dbReference type="EMBL" id="UNV84117.1"/>
    </source>
</evidence>
<dbReference type="AlphaFoldDB" id="A0AA36XLI3"/>
<dbReference type="RefSeq" id="WP_003777804.1">
    <property type="nucleotide sequence ID" value="NZ_CP094241.1"/>
</dbReference>
<dbReference type="Proteomes" id="UP000829455">
    <property type="component" value="Chromosome"/>
</dbReference>
<reference evidence="2 4" key="1">
    <citation type="submission" date="2011-05" db="EMBL/GenBank/DDBJ databases">
        <authorList>
            <person name="Muzny D."/>
            <person name="Qin X."/>
            <person name="Deng J."/>
            <person name="Jiang H."/>
            <person name="Liu Y."/>
            <person name="Qu J."/>
            <person name="Song X.-Z."/>
            <person name="Zhang L."/>
            <person name="Thornton R."/>
            <person name="Coyle M."/>
            <person name="Francisco L."/>
            <person name="Jackson L."/>
            <person name="Javaid M."/>
            <person name="Korchina V."/>
            <person name="Kovar C."/>
            <person name="Mata R."/>
            <person name="Mathew T."/>
            <person name="Ngo R."/>
            <person name="Nguyen L."/>
            <person name="Nguyen N."/>
            <person name="Okwuonu G."/>
            <person name="Ongeri F."/>
            <person name="Pham C."/>
            <person name="Simmons D."/>
            <person name="Wilczek-Boney K."/>
            <person name="Hale W."/>
            <person name="Jakkamsetti A."/>
            <person name="Pham P."/>
            <person name="Ruth R."/>
            <person name="San Lucas F."/>
            <person name="Warren J."/>
            <person name="Zhang J."/>
            <person name="Zhao Z."/>
            <person name="Zhou C."/>
            <person name="Zhu D."/>
            <person name="Lee S."/>
            <person name="Bess C."/>
            <person name="Blankenburg K."/>
            <person name="Forbes L."/>
            <person name="Fu Q."/>
            <person name="Gubbala S."/>
            <person name="Hirani K."/>
            <person name="Jayaseelan J.C."/>
            <person name="Lara F."/>
            <person name="Munidasa M."/>
            <person name="Palculict T."/>
            <person name="Patil S."/>
            <person name="Pu L.-L."/>
            <person name="Saada N."/>
            <person name="Tang L."/>
            <person name="Weissenberger G."/>
            <person name="Zhu Y."/>
            <person name="Hemphill L."/>
            <person name="Shang Y."/>
            <person name="Youmans B."/>
            <person name="Ayvaz T."/>
            <person name="Ross M."/>
            <person name="Santibanez J."/>
            <person name="Aqrawi P."/>
            <person name="Gross S."/>
            <person name="Joshi V."/>
            <person name="Fowler G."/>
            <person name="Nazareth L."/>
            <person name="Reid J."/>
            <person name="Worley K."/>
            <person name="Petrosino J."/>
            <person name="Highlander S."/>
            <person name="Gibbs R."/>
        </authorList>
    </citation>
    <scope>NUCLEOTIDE SEQUENCE [LARGE SCALE GENOMIC DNA]</scope>
    <source>
        <strain evidence="2 4">ATCC 33926</strain>
    </source>
</reference>
<keyword evidence="5" id="KW-1185">Reference proteome</keyword>
<evidence type="ECO:0000256" key="1">
    <source>
        <dbReference type="SAM" id="SignalP"/>
    </source>
</evidence>
<dbReference type="Proteomes" id="UP000004982">
    <property type="component" value="Unassembled WGS sequence"/>
</dbReference>
<evidence type="ECO:0000313" key="5">
    <source>
        <dbReference type="Proteomes" id="UP000829455"/>
    </source>
</evidence>
<sequence length="176" mass="19410">MRFPSLALAALTLSACALSPSLPHPQTLPTLEQSGLWFKLEQTDASGNAAQTSLLAVEQLPEGIRFVQTDALGAPVSRQFVGTKGWKNDGFIMPNSASRRLFAALLPLLAADRAAELYPEVEQKTFEHNTFCPDGNGAVFRYKEQDLWCVAQDNGRFVIAFPDKTRWTVSPIKEEE</sequence>
<keyword evidence="1" id="KW-0732">Signal</keyword>
<evidence type="ECO:0000313" key="4">
    <source>
        <dbReference type="Proteomes" id="UP000004982"/>
    </source>
</evidence>
<accession>A0AA36XLI3</accession>
<proteinExistence type="predicted"/>
<reference evidence="3 5" key="2">
    <citation type="submission" date="2022-03" db="EMBL/GenBank/DDBJ databases">
        <title>Genome sequencing of Neisseria macacae.</title>
        <authorList>
            <person name="Baek M.-G."/>
        </authorList>
    </citation>
    <scope>NUCLEOTIDE SEQUENCE [LARGE SCALE GENOMIC DNA]</scope>
    <source>
        <strain evidence="3 5">ATCC 33926</strain>
    </source>
</reference>
<name>A0AA36XLI3_9NEIS</name>
<dbReference type="EMBL" id="AFQE01000058">
    <property type="protein sequence ID" value="EGQ77230.1"/>
    <property type="molecule type" value="Genomic_DNA"/>
</dbReference>
<organism evidence="2 4">
    <name type="scientific">Neisseria macacae ATCC 33926</name>
    <dbReference type="NCBI Taxonomy" id="997348"/>
    <lineage>
        <taxon>Bacteria</taxon>
        <taxon>Pseudomonadati</taxon>
        <taxon>Pseudomonadota</taxon>
        <taxon>Betaproteobacteria</taxon>
        <taxon>Neisseriales</taxon>
        <taxon>Neisseriaceae</taxon>
        <taxon>Neisseria</taxon>
    </lineage>
</organism>